<feature type="active site" description="Charge relay system" evidence="6">
    <location>
        <position position="166"/>
    </location>
</feature>
<evidence type="ECO:0000256" key="2">
    <source>
        <dbReference type="ARBA" id="ARBA00022670"/>
    </source>
</evidence>
<evidence type="ECO:0000256" key="4">
    <source>
        <dbReference type="ARBA" id="ARBA00022801"/>
    </source>
</evidence>
<comment type="caution">
    <text evidence="9">The sequence shown here is derived from an EMBL/GenBank/DDBJ whole genome shotgun (WGS) entry which is preliminary data.</text>
</comment>
<dbReference type="InterPro" id="IPR022398">
    <property type="entry name" value="Peptidase_S8_His-AS"/>
</dbReference>
<evidence type="ECO:0000256" key="1">
    <source>
        <dbReference type="ARBA" id="ARBA00011073"/>
    </source>
</evidence>
<protein>
    <submittedName>
        <fullName evidence="9">Aerolysin</fullName>
    </submittedName>
</protein>
<evidence type="ECO:0000313" key="10">
    <source>
        <dbReference type="Proteomes" id="UP000677918"/>
    </source>
</evidence>
<sequence length="457" mass="50490">MNTDTWLKRLHRQMDSGSRHTQLIRFRKRKDFEQCMARLKQLKARWPRFRAIEAFPFICTLRCSLRTTSGLHGPRLLFEPDWRLSLHAYSPFQESHKETKTVPPRIPWGVRQIGAHKLWKTTKGEGIRIGVIDTGTDASHPDLKGRVVGGVNVLHPYAPPADDNGHGTHIAGTIAACGGSHGMTGVAPAASLYAVKSFDRHGSAYLSDIVKGIEWCVHNEMDIINMSFGMTDSSPTLREAVKQAVRSGIIVCASSGNDGKTGIIDYPAQYKDTIAVGATEKGRYIAAFSNRGERIDIYAPGDRIVSTWPKGRYETLSGTSMATSHVTGLIALLMACKRKGVRPTTIRRLLRQTARAVRSRSEGRTGDGEIDGPAAYLSLLAHLGKSAQRSKRRSRLRERKQARPKTGLTGSKAAVSARMGITSVLERKHRRDAGRFAVQSARPLTTRIARVSKSRPR</sequence>
<dbReference type="InterPro" id="IPR034202">
    <property type="entry name" value="Subtilisin_Carlsberg-like"/>
</dbReference>
<dbReference type="RefSeq" id="WP_213412605.1">
    <property type="nucleotide sequence ID" value="NZ_BOVK01000035.1"/>
</dbReference>
<organism evidence="9 10">
    <name type="scientific">Xylanibacillus composti</name>
    <dbReference type="NCBI Taxonomy" id="1572762"/>
    <lineage>
        <taxon>Bacteria</taxon>
        <taxon>Bacillati</taxon>
        <taxon>Bacillota</taxon>
        <taxon>Bacilli</taxon>
        <taxon>Bacillales</taxon>
        <taxon>Paenibacillaceae</taxon>
        <taxon>Xylanibacillus</taxon>
    </lineage>
</organism>
<dbReference type="PANTHER" id="PTHR43806">
    <property type="entry name" value="PEPTIDASE S8"/>
    <property type="match status" value="1"/>
</dbReference>
<evidence type="ECO:0000256" key="6">
    <source>
        <dbReference type="PROSITE-ProRule" id="PRU01240"/>
    </source>
</evidence>
<keyword evidence="10" id="KW-1185">Reference proteome</keyword>
<accession>A0A8J4M2L6</accession>
<gene>
    <name evidence="9" type="ORF">XYCOK13_26380</name>
</gene>
<feature type="active site" description="Charge relay system" evidence="6">
    <location>
        <position position="133"/>
    </location>
</feature>
<dbReference type="Proteomes" id="UP000677918">
    <property type="component" value="Unassembled WGS sequence"/>
</dbReference>
<name>A0A8J4M2L6_9BACL</name>
<keyword evidence="2 6" id="KW-0645">Protease</keyword>
<evidence type="ECO:0000259" key="8">
    <source>
        <dbReference type="Pfam" id="PF00082"/>
    </source>
</evidence>
<dbReference type="CDD" id="cd07477">
    <property type="entry name" value="Peptidases_S8_Subtilisin_subset"/>
    <property type="match status" value="1"/>
</dbReference>
<dbReference type="SUPFAM" id="SSF52743">
    <property type="entry name" value="Subtilisin-like"/>
    <property type="match status" value="1"/>
</dbReference>
<feature type="compositionally biased region" description="Basic residues" evidence="7">
    <location>
        <begin position="388"/>
        <end position="403"/>
    </location>
</feature>
<keyword evidence="5 6" id="KW-0720">Serine protease</keyword>
<feature type="active site" description="Charge relay system" evidence="6">
    <location>
        <position position="320"/>
    </location>
</feature>
<dbReference type="GO" id="GO:0006508">
    <property type="term" value="P:proteolysis"/>
    <property type="evidence" value="ECO:0007669"/>
    <property type="project" value="UniProtKB-KW"/>
</dbReference>
<feature type="domain" description="Peptidase S8/S53" evidence="8">
    <location>
        <begin position="124"/>
        <end position="360"/>
    </location>
</feature>
<dbReference type="EMBL" id="BOVK01000035">
    <property type="protein sequence ID" value="GIQ69814.1"/>
    <property type="molecule type" value="Genomic_DNA"/>
</dbReference>
<dbReference type="InterPro" id="IPR050131">
    <property type="entry name" value="Peptidase_S8_subtilisin-like"/>
</dbReference>
<proteinExistence type="inferred from homology"/>
<evidence type="ECO:0000313" key="9">
    <source>
        <dbReference type="EMBL" id="GIQ69814.1"/>
    </source>
</evidence>
<dbReference type="Gene3D" id="3.40.50.200">
    <property type="entry name" value="Peptidase S8/S53 domain"/>
    <property type="match status" value="1"/>
</dbReference>
<dbReference type="InterPro" id="IPR036852">
    <property type="entry name" value="Peptidase_S8/S53_dom_sf"/>
</dbReference>
<dbReference type="GO" id="GO:0004252">
    <property type="term" value="F:serine-type endopeptidase activity"/>
    <property type="evidence" value="ECO:0007669"/>
    <property type="project" value="UniProtKB-UniRule"/>
</dbReference>
<keyword evidence="3" id="KW-0479">Metal-binding</keyword>
<dbReference type="PROSITE" id="PS51892">
    <property type="entry name" value="SUBTILASE"/>
    <property type="match status" value="1"/>
</dbReference>
<dbReference type="AlphaFoldDB" id="A0A8J4M2L6"/>
<comment type="similarity">
    <text evidence="1 6">Belongs to the peptidase S8 family.</text>
</comment>
<dbReference type="PANTHER" id="PTHR43806:SF11">
    <property type="entry name" value="CEREVISIN-RELATED"/>
    <property type="match status" value="1"/>
</dbReference>
<dbReference type="Pfam" id="PF00082">
    <property type="entry name" value="Peptidase_S8"/>
    <property type="match status" value="1"/>
</dbReference>
<dbReference type="GO" id="GO:0046872">
    <property type="term" value="F:metal ion binding"/>
    <property type="evidence" value="ECO:0007669"/>
    <property type="project" value="UniProtKB-KW"/>
</dbReference>
<keyword evidence="4 6" id="KW-0378">Hydrolase</keyword>
<evidence type="ECO:0000256" key="5">
    <source>
        <dbReference type="ARBA" id="ARBA00022825"/>
    </source>
</evidence>
<dbReference type="InterPro" id="IPR015500">
    <property type="entry name" value="Peptidase_S8_subtilisin-rel"/>
</dbReference>
<evidence type="ECO:0000256" key="3">
    <source>
        <dbReference type="ARBA" id="ARBA00022723"/>
    </source>
</evidence>
<reference evidence="9" key="1">
    <citation type="submission" date="2021-04" db="EMBL/GenBank/DDBJ databases">
        <title>Draft genome sequence of Xylanibacillus composti strain K13.</title>
        <authorList>
            <person name="Uke A."/>
            <person name="Chhe C."/>
            <person name="Baramee S."/>
            <person name="Kosugi A."/>
        </authorList>
    </citation>
    <scope>NUCLEOTIDE SEQUENCE</scope>
    <source>
        <strain evidence="9">K13</strain>
    </source>
</reference>
<dbReference type="PRINTS" id="PR00723">
    <property type="entry name" value="SUBTILISIN"/>
</dbReference>
<dbReference type="PROSITE" id="PS00137">
    <property type="entry name" value="SUBTILASE_HIS"/>
    <property type="match status" value="1"/>
</dbReference>
<dbReference type="InterPro" id="IPR000209">
    <property type="entry name" value="Peptidase_S8/S53_dom"/>
</dbReference>
<evidence type="ECO:0000256" key="7">
    <source>
        <dbReference type="SAM" id="MobiDB-lite"/>
    </source>
</evidence>
<feature type="region of interest" description="Disordered" evidence="7">
    <location>
        <begin position="385"/>
        <end position="413"/>
    </location>
</feature>